<reference evidence="3 4" key="1">
    <citation type="submission" date="2024-02" db="EMBL/GenBank/DDBJ databases">
        <title>Discinaceae phylogenomics.</title>
        <authorList>
            <person name="Dirks A.C."/>
            <person name="James T.Y."/>
        </authorList>
    </citation>
    <scope>NUCLEOTIDE SEQUENCE [LARGE SCALE GENOMIC DNA]</scope>
    <source>
        <strain evidence="3 4">ACD0624</strain>
    </source>
</reference>
<dbReference type="PROSITE" id="PS51221">
    <property type="entry name" value="TTL"/>
    <property type="match status" value="1"/>
</dbReference>
<dbReference type="Pfam" id="PF03133">
    <property type="entry name" value="TTL"/>
    <property type="match status" value="1"/>
</dbReference>
<comment type="caution">
    <text evidence="3">The sequence shown here is derived from an EMBL/GenBank/DDBJ whole genome shotgun (WGS) entry which is preliminary data.</text>
</comment>
<dbReference type="Gene3D" id="3.30.470.20">
    <property type="entry name" value="ATP-grasp fold, B domain"/>
    <property type="match status" value="1"/>
</dbReference>
<dbReference type="PANTHER" id="PTHR47551:SF1">
    <property type="entry name" value="TUBULIN--TYROSINE LIGASE PBY1-RELATED"/>
    <property type="match status" value="1"/>
</dbReference>
<dbReference type="Proteomes" id="UP001447188">
    <property type="component" value="Unassembled WGS sequence"/>
</dbReference>
<feature type="region of interest" description="Disordered" evidence="1">
    <location>
        <begin position="506"/>
        <end position="528"/>
    </location>
</feature>
<proteinExistence type="predicted"/>
<dbReference type="InterPro" id="IPR002828">
    <property type="entry name" value="SurE-like_Pase/nucleotidase"/>
</dbReference>
<dbReference type="NCBIfam" id="TIGR00087">
    <property type="entry name" value="surE"/>
    <property type="match status" value="1"/>
</dbReference>
<keyword evidence="4" id="KW-1185">Reference proteome</keyword>
<dbReference type="GO" id="GO:0016874">
    <property type="term" value="F:ligase activity"/>
    <property type="evidence" value="ECO:0007669"/>
    <property type="project" value="UniProtKB-KW"/>
</dbReference>
<dbReference type="SUPFAM" id="SSF56059">
    <property type="entry name" value="Glutathione synthetase ATP-binding domain-like"/>
    <property type="match status" value="1"/>
</dbReference>
<accession>A0ABR3GEH4</accession>
<evidence type="ECO:0000313" key="3">
    <source>
        <dbReference type="EMBL" id="KAL0634320.1"/>
    </source>
</evidence>
<evidence type="ECO:0000256" key="1">
    <source>
        <dbReference type="SAM" id="MobiDB-lite"/>
    </source>
</evidence>
<dbReference type="Pfam" id="PF01975">
    <property type="entry name" value="SurE"/>
    <property type="match status" value="1"/>
</dbReference>
<protein>
    <submittedName>
        <fullName evidence="3">Tubulin--tyrosine ligase pby1</fullName>
    </submittedName>
</protein>
<dbReference type="InterPro" id="IPR004344">
    <property type="entry name" value="TTL/TTLL_fam"/>
</dbReference>
<feature type="domain" description="Survival protein SurE-like phosphatase/nucleotidase" evidence="2">
    <location>
        <begin position="3"/>
        <end position="214"/>
    </location>
</feature>
<feature type="compositionally biased region" description="Acidic residues" evidence="1">
    <location>
        <begin position="506"/>
        <end position="523"/>
    </location>
</feature>
<dbReference type="PANTHER" id="PTHR47551">
    <property type="entry name" value="TUBULIN--TYROSINE LIGASE PBY1-RELATED"/>
    <property type="match status" value="1"/>
</dbReference>
<sequence length="765" mass="84963">MHVVNDDGPPSQLSSPYIHSFIHELTLSGVAVSVVLPHAQRSWIGKAHITGCGITPTYFRPGTLHTDNGTTHPRPRTDGGEEWVLIDGTPASCTQIGLNHYFQEKGPVDLVVSGPNYGRNSTALFSLSSGTVGGAMEGAVCGRRAIALSYAFHNRNHDPDIIRGASLMSVRLIKYLYENWTLGVDLFSINVPLIEGIDGPNTMVLYTNILQNYWTMGSSFKEVDAVNEVSPDEREMKTREGEEGAGDMEKGSTSGLRHKTFVWAPKFADVNRSVDESGPGNDGWAVKMGHVSVTPLIANFMHHQGLIGKEIKLQETPKGLDVGGDEEEEVSNQCYAIVDYEDDYVHPRIIGALQKHIPNIKLISTTTHLPQNSLSKILHWSAYEKIPFEDVLSQPSSVLSCSYIIRKALIRKHYLSNTITTHLTKHPTSLLSASSAITCELELDYAEYLYEALAEAYELRDSLGANEGKKEEERQWWILKPGMSDRGQGIRLFSSLEELEAVFGEFEESDESEDEAEEGEGSDEGGVKVRVSDTATNSGHNKETSVVTSQLRHFVAQNYIHPPLLIHNRKFHIRAYVLAIGGLKVYVYRHMLALFAAKEYLPPWEESSDLAGHLTNTCLQTGEREGSVKLFWELGKDILNGEEALEMVWGRIKDIVGEVWEAAARGMRVHFQTIPNAFEIFGVDFLVDADMNVFLLEVNSYPDFKQTGEELSQVIDGLFEGVVGEAVKPFFNGKEKENVLGESNAMDGEKKKDMVMVLDIDLGNW</sequence>
<keyword evidence="3" id="KW-0436">Ligase</keyword>
<dbReference type="EMBL" id="JBBBZM010000097">
    <property type="protein sequence ID" value="KAL0634320.1"/>
    <property type="molecule type" value="Genomic_DNA"/>
</dbReference>
<feature type="region of interest" description="Disordered" evidence="1">
    <location>
        <begin position="227"/>
        <end position="253"/>
    </location>
</feature>
<dbReference type="Gene3D" id="3.40.1210.10">
    <property type="entry name" value="Survival protein SurE-like phosphatase/nucleotidase"/>
    <property type="match status" value="1"/>
</dbReference>
<feature type="compositionally biased region" description="Basic and acidic residues" evidence="1">
    <location>
        <begin position="231"/>
        <end position="250"/>
    </location>
</feature>
<dbReference type="InterPro" id="IPR027746">
    <property type="entry name" value="TTL"/>
</dbReference>
<dbReference type="SUPFAM" id="SSF64167">
    <property type="entry name" value="SurE-like"/>
    <property type="match status" value="1"/>
</dbReference>
<dbReference type="InterPro" id="IPR036523">
    <property type="entry name" value="SurE-like_sf"/>
</dbReference>
<name>A0ABR3GEH4_9PEZI</name>
<gene>
    <name evidence="3" type="primary">PBY1</name>
    <name evidence="3" type="ORF">Q9L58_006723</name>
</gene>
<organism evidence="3 4">
    <name type="scientific">Discina gigas</name>
    <dbReference type="NCBI Taxonomy" id="1032678"/>
    <lineage>
        <taxon>Eukaryota</taxon>
        <taxon>Fungi</taxon>
        <taxon>Dikarya</taxon>
        <taxon>Ascomycota</taxon>
        <taxon>Pezizomycotina</taxon>
        <taxon>Pezizomycetes</taxon>
        <taxon>Pezizales</taxon>
        <taxon>Discinaceae</taxon>
        <taxon>Discina</taxon>
    </lineage>
</organism>
<evidence type="ECO:0000259" key="2">
    <source>
        <dbReference type="Pfam" id="PF01975"/>
    </source>
</evidence>
<evidence type="ECO:0000313" key="4">
    <source>
        <dbReference type="Proteomes" id="UP001447188"/>
    </source>
</evidence>